<comment type="catalytic activity">
    <reaction evidence="7">
        <text>GTP + H2O = GDP + phosphate + H(+)</text>
        <dbReference type="Rhea" id="RHEA:19669"/>
        <dbReference type="ChEBI" id="CHEBI:15377"/>
        <dbReference type="ChEBI" id="CHEBI:15378"/>
        <dbReference type="ChEBI" id="CHEBI:37565"/>
        <dbReference type="ChEBI" id="CHEBI:43474"/>
        <dbReference type="ChEBI" id="CHEBI:58189"/>
        <dbReference type="EC" id="3.6.5.n1"/>
    </reaction>
</comment>
<dbReference type="CDD" id="cd16260">
    <property type="entry name" value="EF4_III"/>
    <property type="match status" value="1"/>
</dbReference>
<dbReference type="GO" id="GO:0006412">
    <property type="term" value="P:translation"/>
    <property type="evidence" value="ECO:0007669"/>
    <property type="project" value="UniProtKB-KW"/>
</dbReference>
<keyword evidence="4 7" id="KW-0378">Hydrolase</keyword>
<dbReference type="PROSITE" id="PS00301">
    <property type="entry name" value="G_TR_1"/>
    <property type="match status" value="1"/>
</dbReference>
<dbReference type="Gene3D" id="3.30.70.2570">
    <property type="entry name" value="Elongation factor 4, C-terminal domain"/>
    <property type="match status" value="1"/>
</dbReference>
<dbReference type="NCBIfam" id="TIGR01393">
    <property type="entry name" value="lepA"/>
    <property type="match status" value="1"/>
</dbReference>
<evidence type="ECO:0000256" key="4">
    <source>
        <dbReference type="ARBA" id="ARBA00022801"/>
    </source>
</evidence>
<dbReference type="SUPFAM" id="SSF52540">
    <property type="entry name" value="P-loop containing nucleoside triphosphate hydrolases"/>
    <property type="match status" value="1"/>
</dbReference>
<dbReference type="HAMAP" id="MF_00071">
    <property type="entry name" value="LepA"/>
    <property type="match status" value="1"/>
</dbReference>
<reference evidence="9" key="1">
    <citation type="submission" date="2023-08" db="EMBL/GenBank/DDBJ databases">
        <authorList>
            <person name="Chen Y."/>
            <person name="Shah S."/>
            <person name="Dougan E. K."/>
            <person name="Thang M."/>
            <person name="Chan C."/>
        </authorList>
    </citation>
    <scope>NUCLEOTIDE SEQUENCE</scope>
</reference>
<dbReference type="SUPFAM" id="SSF49785">
    <property type="entry name" value="Galactose-binding domain-like"/>
    <property type="match status" value="1"/>
</dbReference>
<name>A0AA36HTC4_9DINO</name>
<feature type="binding site" evidence="7">
    <location>
        <begin position="1042"/>
        <end position="1046"/>
    </location>
    <ligand>
        <name>GTP</name>
        <dbReference type="ChEBI" id="CHEBI:37565"/>
    </ligand>
</feature>
<evidence type="ECO:0000313" key="10">
    <source>
        <dbReference type="Proteomes" id="UP001178507"/>
    </source>
</evidence>
<gene>
    <name evidence="9" type="ORF">EVOR1521_LOCUS4324</name>
</gene>
<dbReference type="InterPro" id="IPR008979">
    <property type="entry name" value="Galactose-bd-like_sf"/>
</dbReference>
<dbReference type="GO" id="GO:0005759">
    <property type="term" value="C:mitochondrial matrix"/>
    <property type="evidence" value="ECO:0007669"/>
    <property type="project" value="UniProtKB-UniRule"/>
</dbReference>
<dbReference type="GO" id="GO:0043022">
    <property type="term" value="F:ribosome binding"/>
    <property type="evidence" value="ECO:0007669"/>
    <property type="project" value="UniProtKB-UniRule"/>
</dbReference>
<evidence type="ECO:0000256" key="6">
    <source>
        <dbReference type="ARBA" id="ARBA00023134"/>
    </source>
</evidence>
<dbReference type="InterPro" id="IPR000795">
    <property type="entry name" value="T_Tr_GTP-bd_dom"/>
</dbReference>
<evidence type="ECO:0000256" key="3">
    <source>
        <dbReference type="ARBA" id="ARBA00022792"/>
    </source>
</evidence>
<dbReference type="Proteomes" id="UP001178507">
    <property type="component" value="Unassembled WGS sequence"/>
</dbReference>
<organism evidence="9 10">
    <name type="scientific">Effrenium voratum</name>
    <dbReference type="NCBI Taxonomy" id="2562239"/>
    <lineage>
        <taxon>Eukaryota</taxon>
        <taxon>Sar</taxon>
        <taxon>Alveolata</taxon>
        <taxon>Dinophyceae</taxon>
        <taxon>Suessiales</taxon>
        <taxon>Symbiodiniaceae</taxon>
        <taxon>Effrenium</taxon>
    </lineage>
</organism>
<dbReference type="Gene3D" id="3.30.70.870">
    <property type="entry name" value="Elongation Factor G (Translational Gtpase), domain 3"/>
    <property type="match status" value="1"/>
</dbReference>
<dbReference type="CDD" id="cd03709">
    <property type="entry name" value="lepA_C"/>
    <property type="match status" value="1"/>
</dbReference>
<dbReference type="Gene3D" id="3.30.70.240">
    <property type="match status" value="1"/>
</dbReference>
<keyword evidence="7" id="KW-0472">Membrane</keyword>
<dbReference type="EC" id="3.6.5.n1" evidence="7"/>
<dbReference type="InterPro" id="IPR035647">
    <property type="entry name" value="EFG_III/V"/>
</dbReference>
<dbReference type="GO" id="GO:0005743">
    <property type="term" value="C:mitochondrial inner membrane"/>
    <property type="evidence" value="ECO:0007669"/>
    <property type="project" value="UniProtKB-SubCell"/>
</dbReference>
<evidence type="ECO:0000259" key="8">
    <source>
        <dbReference type="PROSITE" id="PS51722"/>
    </source>
</evidence>
<dbReference type="InterPro" id="IPR027417">
    <property type="entry name" value="P-loop_NTPase"/>
</dbReference>
<keyword evidence="3 7" id="KW-0999">Mitochondrion inner membrane</keyword>
<keyword evidence="10" id="KW-1185">Reference proteome</keyword>
<dbReference type="CDD" id="cd03699">
    <property type="entry name" value="EF4_II"/>
    <property type="match status" value="1"/>
</dbReference>
<dbReference type="Pfam" id="PF13385">
    <property type="entry name" value="Laminin_G_3"/>
    <property type="match status" value="1"/>
</dbReference>
<dbReference type="Pfam" id="PF06421">
    <property type="entry name" value="LepA_C"/>
    <property type="match status" value="1"/>
</dbReference>
<comment type="function">
    <text evidence="7">Promotes mitochondrial protein synthesis. May act as a fidelity factor of the translation reaction, by catalyzing a one-codon backward translocation of tRNAs on improperly translocated ribosomes. Binds to mitochondrial ribosomes in a GTP-dependent manner.</text>
</comment>
<feature type="binding site" evidence="7">
    <location>
        <begin position="977"/>
        <end position="984"/>
    </location>
    <ligand>
        <name>GTP</name>
        <dbReference type="ChEBI" id="CHEBI:37565"/>
    </ligand>
</feature>
<dbReference type="SUPFAM" id="SSF54980">
    <property type="entry name" value="EF-G C-terminal domain-like"/>
    <property type="match status" value="2"/>
</dbReference>
<dbReference type="InterPro" id="IPR013842">
    <property type="entry name" value="LepA_CTD"/>
</dbReference>
<dbReference type="Gene3D" id="2.60.120.200">
    <property type="match status" value="1"/>
</dbReference>
<dbReference type="FunFam" id="3.40.50.300:FF:000078">
    <property type="entry name" value="Elongation factor 4"/>
    <property type="match status" value="1"/>
</dbReference>
<dbReference type="Pfam" id="PF00679">
    <property type="entry name" value="EFG_C"/>
    <property type="match status" value="1"/>
</dbReference>
<evidence type="ECO:0000256" key="1">
    <source>
        <dbReference type="ARBA" id="ARBA00005454"/>
    </source>
</evidence>
<dbReference type="InterPro" id="IPR031157">
    <property type="entry name" value="G_TR_CS"/>
</dbReference>
<dbReference type="Gene3D" id="2.60.120.260">
    <property type="entry name" value="Galactose-binding domain-like"/>
    <property type="match status" value="1"/>
</dbReference>
<dbReference type="InterPro" id="IPR009000">
    <property type="entry name" value="Transl_B-barrel_sf"/>
</dbReference>
<protein>
    <recommendedName>
        <fullName evidence="7">Translation factor GUF1 homolog, mitochondrial</fullName>
        <ecNumber evidence="7">3.6.5.n1</ecNumber>
    </recommendedName>
    <alternativeName>
        <fullName evidence="7">Elongation factor 4 homolog</fullName>
        <shortName evidence="7">EF-4</shortName>
    </alternativeName>
    <alternativeName>
        <fullName evidence="7">GTPase GUF1 homolog</fullName>
    </alternativeName>
    <alternativeName>
        <fullName evidence="7">Ribosomal back-translocase</fullName>
    </alternativeName>
</protein>
<dbReference type="Gene3D" id="2.40.30.10">
    <property type="entry name" value="Translation factors"/>
    <property type="match status" value="1"/>
</dbReference>
<dbReference type="Pfam" id="PF00009">
    <property type="entry name" value="GTP_EFTU"/>
    <property type="match status" value="1"/>
</dbReference>
<dbReference type="GO" id="GO:0003924">
    <property type="term" value="F:GTPase activity"/>
    <property type="evidence" value="ECO:0007669"/>
    <property type="project" value="UniProtKB-UniRule"/>
</dbReference>
<comment type="similarity">
    <text evidence="7">Belongs to the GTP-binding elongation factor family. LepA subfamily.</text>
</comment>
<evidence type="ECO:0000313" key="9">
    <source>
        <dbReference type="EMBL" id="CAJ1374907.1"/>
    </source>
</evidence>
<dbReference type="GO" id="GO:0005525">
    <property type="term" value="F:GTP binding"/>
    <property type="evidence" value="ECO:0007669"/>
    <property type="project" value="UniProtKB-UniRule"/>
</dbReference>
<evidence type="ECO:0000256" key="2">
    <source>
        <dbReference type="ARBA" id="ARBA00022741"/>
    </source>
</evidence>
<sequence>MAAEEHDFCPLFQSASCNLRGLRANYGLPVASRELPSASAWGHVAKLDRQSLVEAWRTGKNKVSFKPRRDKAHLVFTIVAHKKHKHRCVHQWLLSHVKFPALLVEEVAIVVVTLTVEVLEGNKSGRVTLTKLNGAQWASITADLKLPLSTVRRNLLNSVEPELSRGSRSLPVQYHPVPMSNAAQACEVCSGGSNASLCQNVWLVIDLEEKFTVTQIRLWNVDGDEAVKKVLVSAGKSLTDFEAVQVFGGISNQATAEGAEAAADLVFDAPVSGRYLKIQVLENFGAKGISLHRAAFFGYKYPFVDFTKHDGKGCGGYELEDLAGVVGSEGLCRALCSSRSDCVAFEVIHSGAERGKCIFHSNIWIPTKALEDERDCFIRDDQVVYCQQGLPLHDVCCSPECGICGGDKCSYRPGGRDRCCSGTIRGMRDICSNTSDVACRIPRPRRAGVPTLRLTFENKHAAQPGNESDLAPKGAKVSPFVASKNSRAGGTAADLTGVNTGIEIKGYQEWFTLTSTFMLWIKPTFVRDQTWYFVFRSSGYTMHNPEDGSWAVEFQCKGNKARLMIWTRQPAGLGAVATEYKDKRLWEKWTHIAVVLRVGGAFPQLYLNGMPEEVEDSSTPWSELENIAFNKKQFLIIGKASETDQQFDGYIDHFEVYEEILSPQFIRKRYSFVETVTGTGDEDAALAKRVCLPPTDLTGYIIEQGSTLRSSFSVKARCDEEHGPFGKAGGFFMARASQLHPVQLLPLAAPACRSLPEPRFGGLARVTPCSFATKRYVLSGCLQKAVKRSILLPLALALVALRSLCFLPSASSATRVSPQLRAAEAAVVGSGLSLVAASPALATWSEGSEPGQNIDPDSTEYYNRKVLNATAVCLTFAVFLFGLLISQVGPALRFSPAQRERAAAASAARAPGIPLGAERSARRARLISAGASTAVALPLAVAAQRRRGRAPRARVARAALEPGGSPTSQIRNFSIIAHIDHGKSTLADRLLELTGTVAKEDMKSQLLDSMDIERERGITIKLNSARMNVNEDGEDYVLNLIDTPGHVDFTYEVSRSLAACEGALLVVDATQGVQAQTIANVTLAMEADLEIVPVLNKVDLPSADPDRVAQEIEDVVGIDCSEALQCSAKTGLGVEEIIKSIIKRIPAPPEATGKKMRMLVFDSFYDNYRGVIAMFRVVDGSINKGQKIRFKASGKEFIVEEIGIMIGGLRKPVKKLAEGEVGYVCANIKSVSDARVGDTIIEAGTENEVEALPGYTEATPMVFCGLFPSESGEFDTLRTAFERLSLNDAALFYEPENSVALGLGFRCGFLGVLHMEVVKDRLEREYDLELVVTAPSVEYEILMKDGTTETIQFANQLPLPHKVAEIREPYVLLEMIVPEEHMGACMELAVQRRAVYRTTSFLTKGRCLLEYEMPMAEMIRDFFAELKSRSRGYASMDYRLLDYRVNDLVKLEVDINKTTANPLAQIVHRSRALQFARKIALILKNEIPAQQIKVIIQARIGTHIIASESVKAVRKDVLAKCYGGDISRKKKLLQKQAAGKKKMQAIGKVNVPSEAILAVIKQS</sequence>
<dbReference type="InterPro" id="IPR004161">
    <property type="entry name" value="EFTu-like_2"/>
</dbReference>
<dbReference type="PRINTS" id="PR00315">
    <property type="entry name" value="ELONGATNFCT"/>
</dbReference>
<comment type="caution">
    <text evidence="9">The sequence shown here is derived from an EMBL/GenBank/DDBJ whole genome shotgun (WGS) entry which is preliminary data.</text>
</comment>
<evidence type="ECO:0000256" key="5">
    <source>
        <dbReference type="ARBA" id="ARBA00022917"/>
    </source>
</evidence>
<comment type="similarity">
    <text evidence="1">Belongs to the TRAFAC class translation factor GTPase superfamily. Classic translation factor GTPase family. LepA subfamily.</text>
</comment>
<dbReference type="EMBL" id="CAUJNA010000284">
    <property type="protein sequence ID" value="CAJ1374907.1"/>
    <property type="molecule type" value="Genomic_DNA"/>
</dbReference>
<keyword evidence="7" id="KW-0496">Mitochondrion</keyword>
<accession>A0AA36HTC4</accession>
<dbReference type="CDD" id="cd01890">
    <property type="entry name" value="LepA"/>
    <property type="match status" value="1"/>
</dbReference>
<comment type="subcellular location">
    <subcellularLocation>
        <location evidence="7">Mitochondrion inner membrane</location>
        <topology evidence="7">Peripheral membrane protein</topology>
        <orientation evidence="7">Matrix side</orientation>
    </subcellularLocation>
</comment>
<dbReference type="Pfam" id="PF03144">
    <property type="entry name" value="GTP_EFTU_D2"/>
    <property type="match status" value="1"/>
</dbReference>
<dbReference type="InterPro" id="IPR038363">
    <property type="entry name" value="LepA_C_sf"/>
</dbReference>
<dbReference type="PANTHER" id="PTHR43512:SF4">
    <property type="entry name" value="TRANSLATION FACTOR GUF1 HOMOLOG, CHLOROPLASTIC"/>
    <property type="match status" value="1"/>
</dbReference>
<proteinExistence type="inferred from homology"/>
<dbReference type="SUPFAM" id="SSF49899">
    <property type="entry name" value="Concanavalin A-like lectins/glucanases"/>
    <property type="match status" value="1"/>
</dbReference>
<dbReference type="NCBIfam" id="TIGR00231">
    <property type="entry name" value="small_GTP"/>
    <property type="match status" value="1"/>
</dbReference>
<dbReference type="InterPro" id="IPR035654">
    <property type="entry name" value="LepA_IV"/>
</dbReference>
<dbReference type="InterPro" id="IPR006297">
    <property type="entry name" value="EF-4"/>
</dbReference>
<dbReference type="InterPro" id="IPR005225">
    <property type="entry name" value="Small_GTP-bd"/>
</dbReference>
<dbReference type="SUPFAM" id="SSF50447">
    <property type="entry name" value="Translation proteins"/>
    <property type="match status" value="1"/>
</dbReference>
<dbReference type="PANTHER" id="PTHR43512">
    <property type="entry name" value="TRANSLATION FACTOR GUF1-RELATED"/>
    <property type="match status" value="1"/>
</dbReference>
<dbReference type="GO" id="GO:0045727">
    <property type="term" value="P:positive regulation of translation"/>
    <property type="evidence" value="ECO:0007669"/>
    <property type="project" value="UniProtKB-UniRule"/>
</dbReference>
<dbReference type="FunFam" id="2.40.30.10:FF:000015">
    <property type="entry name" value="Translation factor GUF1, mitochondrial"/>
    <property type="match status" value="1"/>
</dbReference>
<dbReference type="InterPro" id="IPR000640">
    <property type="entry name" value="EFG_V-like"/>
</dbReference>
<feature type="binding site" evidence="7">
    <location>
        <begin position="1096"/>
        <end position="1099"/>
    </location>
    <ligand>
        <name>GTP</name>
        <dbReference type="ChEBI" id="CHEBI:37565"/>
    </ligand>
</feature>
<dbReference type="PROSITE" id="PS51722">
    <property type="entry name" value="G_TR_2"/>
    <property type="match status" value="1"/>
</dbReference>
<keyword evidence="2 7" id="KW-0547">Nucleotide-binding</keyword>
<dbReference type="FunFam" id="3.30.70.870:FF:000004">
    <property type="entry name" value="Translation factor GUF1, mitochondrial"/>
    <property type="match status" value="1"/>
</dbReference>
<dbReference type="InterPro" id="IPR013320">
    <property type="entry name" value="ConA-like_dom_sf"/>
</dbReference>
<evidence type="ECO:0000256" key="7">
    <source>
        <dbReference type="HAMAP-Rule" id="MF_03137"/>
    </source>
</evidence>
<dbReference type="Gene3D" id="3.40.50.300">
    <property type="entry name" value="P-loop containing nucleotide triphosphate hydrolases"/>
    <property type="match status" value="1"/>
</dbReference>
<keyword evidence="5 7" id="KW-0648">Protein biosynthesis</keyword>
<feature type="domain" description="Tr-type G" evidence="8">
    <location>
        <begin position="968"/>
        <end position="1150"/>
    </location>
</feature>
<keyword evidence="6 7" id="KW-0342">GTP-binding</keyword>